<dbReference type="Pfam" id="PF13551">
    <property type="entry name" value="HTH_29"/>
    <property type="match status" value="1"/>
</dbReference>
<comment type="caution">
    <text evidence="1">The sequence shown here is derived from an EMBL/GenBank/DDBJ whole genome shotgun (WGS) entry which is preliminary data.</text>
</comment>
<name>A0A8G1UFA6_9ACTN</name>
<evidence type="ECO:0000313" key="1">
    <source>
        <dbReference type="EMBL" id="ROR42925.1"/>
    </source>
</evidence>
<dbReference type="Gene3D" id="1.10.1660.10">
    <property type="match status" value="1"/>
</dbReference>
<protein>
    <submittedName>
        <fullName evidence="1">Winged helix-turn helix protein</fullName>
    </submittedName>
</protein>
<organism evidence="1 2">
    <name type="scientific">Kitasatospora cineracea</name>
    <dbReference type="NCBI Taxonomy" id="88074"/>
    <lineage>
        <taxon>Bacteria</taxon>
        <taxon>Bacillati</taxon>
        <taxon>Actinomycetota</taxon>
        <taxon>Actinomycetes</taxon>
        <taxon>Kitasatosporales</taxon>
        <taxon>Streptomycetaceae</taxon>
        <taxon>Kitasatospora</taxon>
    </lineage>
</organism>
<gene>
    <name evidence="1" type="ORF">EDD39_1060</name>
</gene>
<dbReference type="AlphaFoldDB" id="A0A8G1UFA6"/>
<proteinExistence type="predicted"/>
<dbReference type="EMBL" id="RJVJ01000001">
    <property type="protein sequence ID" value="ROR42925.1"/>
    <property type="molecule type" value="Genomic_DNA"/>
</dbReference>
<dbReference type="Proteomes" id="UP000267408">
    <property type="component" value="Unassembled WGS sequence"/>
</dbReference>
<sequence length="195" mass="21527">MEKRLLDAVRAGVPVSDAAPMAGVHPSTVYRWLERAEEELRRREAGHRARAVEQPFCEFRDRFTRARSEGKAQLVLLVRKAATGGQVVRERVRTVRDPETGERVVQTERDFAQPDWRAAQFLLACLAPETFGRAAQARIELAPAGGGELPVEASGRGDAVDRLAARLSKIREDFAAELAEEAEVVDAELVDGLDV</sequence>
<evidence type="ECO:0000313" key="2">
    <source>
        <dbReference type="Proteomes" id="UP000267408"/>
    </source>
</evidence>
<reference evidence="1 2" key="1">
    <citation type="submission" date="2018-11" db="EMBL/GenBank/DDBJ databases">
        <title>Sequencing the genomes of 1000 actinobacteria strains.</title>
        <authorList>
            <person name="Klenk H.-P."/>
        </authorList>
    </citation>
    <scope>NUCLEOTIDE SEQUENCE [LARGE SCALE GENOMIC DNA]</scope>
    <source>
        <strain evidence="1 2">DSM 44780</strain>
    </source>
</reference>
<accession>A0A8G1UFA6</accession>